<dbReference type="EMBL" id="CCXS01000001">
    <property type="protein sequence ID" value="CEG24183.1"/>
    <property type="molecule type" value="Genomic_DNA"/>
</dbReference>
<sequence>MEFLYFPEDKSEYIPGIISVVVIFILSLLIMWLLIRASRKQVKQLQDKGYPVVYKGPLDEEHRTDEQKKNMESQKEADPKETSRKDRES</sequence>
<keyword evidence="2" id="KW-0812">Transmembrane</keyword>
<name>A0A098EPF4_9BACL</name>
<evidence type="ECO:0000313" key="4">
    <source>
        <dbReference type="Proteomes" id="UP000043699"/>
    </source>
</evidence>
<dbReference type="OrthoDB" id="2390218at2"/>
<evidence type="ECO:0000256" key="2">
    <source>
        <dbReference type="SAM" id="Phobius"/>
    </source>
</evidence>
<dbReference type="RefSeq" id="WP_052653487.1">
    <property type="nucleotide sequence ID" value="NZ_CCXS01000001.1"/>
</dbReference>
<evidence type="ECO:0000256" key="1">
    <source>
        <dbReference type="SAM" id="MobiDB-lite"/>
    </source>
</evidence>
<keyword evidence="2" id="KW-0472">Membrane</keyword>
<dbReference type="Proteomes" id="UP000043699">
    <property type="component" value="Unassembled WGS sequence"/>
</dbReference>
<keyword evidence="4" id="KW-1185">Reference proteome</keyword>
<gene>
    <name evidence="3" type="ORF">BN1080_03203</name>
</gene>
<protein>
    <submittedName>
        <fullName evidence="3">Uncharacterized protein</fullName>
    </submittedName>
</protein>
<accession>A0A098EPF4</accession>
<proteinExistence type="predicted"/>
<feature type="transmembrane region" description="Helical" evidence="2">
    <location>
        <begin position="13"/>
        <end position="35"/>
    </location>
</feature>
<evidence type="ECO:0000313" key="3">
    <source>
        <dbReference type="EMBL" id="CEG24183.1"/>
    </source>
</evidence>
<feature type="region of interest" description="Disordered" evidence="1">
    <location>
        <begin position="54"/>
        <end position="89"/>
    </location>
</feature>
<dbReference type="STRING" id="1499687.BN1080_03203"/>
<keyword evidence="2" id="KW-1133">Transmembrane helix</keyword>
<organism evidence="3 4">
    <name type="scientific">Planococcus massiliensis</name>
    <dbReference type="NCBI Taxonomy" id="1499687"/>
    <lineage>
        <taxon>Bacteria</taxon>
        <taxon>Bacillati</taxon>
        <taxon>Bacillota</taxon>
        <taxon>Bacilli</taxon>
        <taxon>Bacillales</taxon>
        <taxon>Caryophanaceae</taxon>
        <taxon>Planococcus</taxon>
    </lineage>
</organism>
<dbReference type="AlphaFoldDB" id="A0A098EPF4"/>
<reference evidence="3 4" key="1">
    <citation type="submission" date="2014-09" db="EMBL/GenBank/DDBJ databases">
        <authorList>
            <person name="Urmite Genomes Urmite Genomes"/>
        </authorList>
    </citation>
    <scope>NUCLEOTIDE SEQUENCE [LARGE SCALE GENOMIC DNA]</scope>
    <source>
        <strain evidence="3 4">ES2</strain>
    </source>
</reference>
<feature type="compositionally biased region" description="Basic and acidic residues" evidence="1">
    <location>
        <begin position="57"/>
        <end position="89"/>
    </location>
</feature>